<evidence type="ECO:0000313" key="2">
    <source>
        <dbReference type="Proteomes" id="UP000426235"/>
    </source>
</evidence>
<evidence type="ECO:0000313" key="1">
    <source>
        <dbReference type="EMBL" id="QGW77198.1"/>
    </source>
</evidence>
<gene>
    <name evidence="1" type="ORF">GPJ81_11070</name>
</gene>
<sequence length="500" mass="53293">MTTLSDSRADIHVAEAIVGLKNLILDPDEVRNGTTATIPQYPGKAEGDVITFSWLGGAGHNYIFSFTVSAFGSSIPIPISIAYDPYIIGNLDTSVSVSYEVKRTNGRTDTSPALVFRIARQLGQNLVAPTVIEASLGDTLDPINAQTGATVRVAFVGMLPTDILAVVWSIEGSSVEHETAPQNGSLSGVVNFLIPVAVVAASQGKRISVRYFVGRGGRPGVPSALLELSVRALGQEHLPAPVVPQAGGGTLDLTAFTGNASVTVAAWPLIAVGQRYWISVQGTLDDGTPRIFYVASGQVVSQAQVGAGLSHPILRSELERLGHNSTLTVTCSVTFDGSANLEDARFFPTLSLSLKTLPVQDLENFTSLPDRIYAGSSVQLRFMRVFVTGGSGAYAVRNNFPPELGTYVSSLWAAGLATVNLELTHVASAVQFQFWGNATITARNQSGGVIYSRQHSHIIRWSWLPISIDIQGQKIKTIEIQASSPATPREGLCAQFRVIY</sequence>
<dbReference type="AlphaFoldDB" id="A0A6I6H944"/>
<proteinExistence type="predicted"/>
<protein>
    <submittedName>
        <fullName evidence="1">Uncharacterized protein</fullName>
    </submittedName>
</protein>
<keyword evidence="2" id="KW-1185">Reference proteome</keyword>
<organism evidence="1 2">
    <name type="scientific">Pseudomonas alkylphenolica</name>
    <dbReference type="NCBI Taxonomy" id="237609"/>
    <lineage>
        <taxon>Bacteria</taxon>
        <taxon>Pseudomonadati</taxon>
        <taxon>Pseudomonadota</taxon>
        <taxon>Gammaproteobacteria</taxon>
        <taxon>Pseudomonadales</taxon>
        <taxon>Pseudomonadaceae</taxon>
        <taxon>Pseudomonas</taxon>
    </lineage>
</organism>
<reference evidence="1" key="1">
    <citation type="submission" date="2019-12" db="EMBL/GenBank/DDBJ databases">
        <title>Hybrid Genome Assemblies of two High G+C Isolates from Undergraduate Microbiology Courses.</title>
        <authorList>
            <person name="Ne Ville C.J."/>
            <person name="Enright D."/>
            <person name="Hernandez I."/>
            <person name="Dodsworth J."/>
            <person name="Orwin P.M."/>
        </authorList>
    </citation>
    <scope>NUCLEOTIDE SEQUENCE [LARGE SCALE GENOMIC DNA]</scope>
    <source>
        <strain evidence="1">Neo</strain>
    </source>
</reference>
<dbReference type="RefSeq" id="WP_157192205.1">
    <property type="nucleotide sequence ID" value="NZ_CP046621.1"/>
</dbReference>
<accession>A0A6I6H944</accession>
<name>A0A6I6H944_9PSED</name>
<dbReference type="Proteomes" id="UP000426235">
    <property type="component" value="Chromosome"/>
</dbReference>
<dbReference type="EMBL" id="CP046621">
    <property type="protein sequence ID" value="QGW77198.1"/>
    <property type="molecule type" value="Genomic_DNA"/>
</dbReference>